<dbReference type="InterPro" id="IPR024078">
    <property type="entry name" value="LmbE-like_dom_sf"/>
</dbReference>
<protein>
    <submittedName>
        <fullName evidence="1">GlcNAc-PI de-N-acetylase</fullName>
    </submittedName>
</protein>
<comment type="caution">
    <text evidence="1">The sequence shown here is derived from an EMBL/GenBank/DDBJ whole genome shotgun (WGS) entry which is preliminary data.</text>
</comment>
<gene>
    <name evidence="1" type="ORF">C1I93_15585</name>
</gene>
<evidence type="ECO:0000313" key="1">
    <source>
        <dbReference type="EMBL" id="PZF95259.1"/>
    </source>
</evidence>
<dbReference type="OrthoDB" id="7253851at2"/>
<proteinExistence type="predicted"/>
<sequence>MGSRVLLIGVYGMELVECGGALAANLAAGGESHAALMLCGEEMRPGVTAAAEVLGVPVQFLDFRHGHVTVDEAHKRALVTLIRTVRPSIVITQDPEHSLTDLDPDRRPAMTLILEALGLAGRGFAADDGLAPHPVPTIYYMTPSRANCVVDIAPYWPLKVAAMNSLRSQLEFSAAHWETQLRPADLEALVPGYADITDAYERGRALHEVLDRATHIYQGIGHHGRYAFAEAYRREGDFHLPALIE</sequence>
<keyword evidence="2" id="KW-1185">Reference proteome</keyword>
<dbReference type="AlphaFoldDB" id="A0A2W2D3U1"/>
<dbReference type="SUPFAM" id="SSF102588">
    <property type="entry name" value="LmbE-like"/>
    <property type="match status" value="1"/>
</dbReference>
<organism evidence="1 2">
    <name type="scientific">Micromonospora endophytica</name>
    <dbReference type="NCBI Taxonomy" id="515350"/>
    <lineage>
        <taxon>Bacteria</taxon>
        <taxon>Bacillati</taxon>
        <taxon>Actinomycetota</taxon>
        <taxon>Actinomycetes</taxon>
        <taxon>Micromonosporales</taxon>
        <taxon>Micromonosporaceae</taxon>
        <taxon>Micromonospora</taxon>
    </lineage>
</organism>
<accession>A0A2W2D3U1</accession>
<reference evidence="1 2" key="1">
    <citation type="submission" date="2018-01" db="EMBL/GenBank/DDBJ databases">
        <title>Draft genome sequence of Jishengella endophytica.</title>
        <authorList>
            <person name="Sahin N."/>
            <person name="Ay H."/>
            <person name="Saygin H."/>
        </authorList>
    </citation>
    <scope>NUCLEOTIDE SEQUENCE [LARGE SCALE GENOMIC DNA]</scope>
    <source>
        <strain evidence="1 2">DSM 45430</strain>
    </source>
</reference>
<evidence type="ECO:0000313" key="2">
    <source>
        <dbReference type="Proteomes" id="UP000248627"/>
    </source>
</evidence>
<dbReference type="Gene3D" id="3.40.50.10320">
    <property type="entry name" value="LmbE-like"/>
    <property type="match status" value="1"/>
</dbReference>
<dbReference type="Proteomes" id="UP000248627">
    <property type="component" value="Unassembled WGS sequence"/>
</dbReference>
<name>A0A2W2D3U1_9ACTN</name>
<dbReference type="EMBL" id="POTX01000094">
    <property type="protein sequence ID" value="PZF95259.1"/>
    <property type="molecule type" value="Genomic_DNA"/>
</dbReference>